<dbReference type="Proteomes" id="UP000190188">
    <property type="component" value="Unassembled WGS sequence"/>
</dbReference>
<keyword evidence="5 13" id="KW-0808">Transferase</keyword>
<dbReference type="InterPro" id="IPR005835">
    <property type="entry name" value="NTP_transferase_dom"/>
</dbReference>
<evidence type="ECO:0000256" key="1">
    <source>
        <dbReference type="ARBA" id="ARBA00001946"/>
    </source>
</evidence>
<dbReference type="AlphaFoldDB" id="A0A1T2XCA1"/>
<keyword evidence="8" id="KW-0460">Magnesium</keyword>
<evidence type="ECO:0000256" key="10">
    <source>
        <dbReference type="ARBA" id="ARBA00032598"/>
    </source>
</evidence>
<evidence type="ECO:0000313" key="14">
    <source>
        <dbReference type="Proteomes" id="UP000190188"/>
    </source>
</evidence>
<comment type="cofactor">
    <cofactor evidence="1">
        <name>Mg(2+)</name>
        <dbReference type="ChEBI" id="CHEBI:18420"/>
    </cofactor>
</comment>
<evidence type="ECO:0000256" key="5">
    <source>
        <dbReference type="ARBA" id="ARBA00022679"/>
    </source>
</evidence>
<dbReference type="InterPro" id="IPR005908">
    <property type="entry name" value="G1P_thy_trans_l"/>
</dbReference>
<name>A0A1T2XCA1_9BACL</name>
<evidence type="ECO:0000256" key="6">
    <source>
        <dbReference type="ARBA" id="ARBA00022695"/>
    </source>
</evidence>
<dbReference type="EC" id="2.7.7.24" evidence="3"/>
<dbReference type="OrthoDB" id="9803871at2"/>
<organism evidence="13 14">
    <name type="scientific">Paenibacillus selenitireducens</name>
    <dbReference type="NCBI Taxonomy" id="1324314"/>
    <lineage>
        <taxon>Bacteria</taxon>
        <taxon>Bacillati</taxon>
        <taxon>Bacillota</taxon>
        <taxon>Bacilli</taxon>
        <taxon>Bacillales</taxon>
        <taxon>Paenibacillaceae</taxon>
        <taxon>Paenibacillus</taxon>
    </lineage>
</organism>
<evidence type="ECO:0000256" key="3">
    <source>
        <dbReference type="ARBA" id="ARBA00012461"/>
    </source>
</evidence>
<dbReference type="Pfam" id="PF00483">
    <property type="entry name" value="NTP_transferase"/>
    <property type="match status" value="1"/>
</dbReference>
<keyword evidence="14" id="KW-1185">Reference proteome</keyword>
<proteinExistence type="inferred from homology"/>
<comment type="caution">
    <text evidence="13">The sequence shown here is derived from an EMBL/GenBank/DDBJ whole genome shotgun (WGS) entry which is preliminary data.</text>
</comment>
<dbReference type="STRING" id="1324314.BVG16_13150"/>
<dbReference type="RefSeq" id="WP_078499144.1">
    <property type="nucleotide sequence ID" value="NZ_MSZX01000005.1"/>
</dbReference>
<reference evidence="13 14" key="1">
    <citation type="submission" date="2017-01" db="EMBL/GenBank/DDBJ databases">
        <title>Genome analysis of Paenibacillus selenitrireducens ES3-24.</title>
        <authorList>
            <person name="Xu D."/>
            <person name="Yao R."/>
            <person name="Zheng S."/>
        </authorList>
    </citation>
    <scope>NUCLEOTIDE SEQUENCE [LARGE SCALE GENOMIC DNA]</scope>
    <source>
        <strain evidence="13 14">ES3-24</strain>
    </source>
</reference>
<dbReference type="InterPro" id="IPR029044">
    <property type="entry name" value="Nucleotide-diphossugar_trans"/>
</dbReference>
<evidence type="ECO:0000313" key="13">
    <source>
        <dbReference type="EMBL" id="OPA77402.1"/>
    </source>
</evidence>
<keyword evidence="6" id="KW-0548">Nucleotidyltransferase</keyword>
<dbReference type="PANTHER" id="PTHR43532">
    <property type="entry name" value="GLUCOSE-1-PHOSPHATE THYMIDYLYLTRANSFERASE"/>
    <property type="match status" value="1"/>
</dbReference>
<comment type="catalytic activity">
    <reaction evidence="11">
        <text>dTTP + alpha-D-glucose 1-phosphate + H(+) = dTDP-alpha-D-glucose + diphosphate</text>
        <dbReference type="Rhea" id="RHEA:15225"/>
        <dbReference type="ChEBI" id="CHEBI:15378"/>
        <dbReference type="ChEBI" id="CHEBI:33019"/>
        <dbReference type="ChEBI" id="CHEBI:37568"/>
        <dbReference type="ChEBI" id="CHEBI:57477"/>
        <dbReference type="ChEBI" id="CHEBI:58601"/>
        <dbReference type="EC" id="2.7.7.24"/>
    </reaction>
</comment>
<evidence type="ECO:0000256" key="2">
    <source>
        <dbReference type="ARBA" id="ARBA00010480"/>
    </source>
</evidence>
<evidence type="ECO:0000256" key="11">
    <source>
        <dbReference type="ARBA" id="ARBA00049336"/>
    </source>
</evidence>
<dbReference type="CDD" id="cd04189">
    <property type="entry name" value="G1P_TT_long"/>
    <property type="match status" value="1"/>
</dbReference>
<sequence length="319" mass="35072">MKGLIVCAGRGTRLQPFSYLTSKVLLPVANKPLIFYSLEKLISLGITEIGIVIQPAQKMMFKEHVGNGVNWGVRITYLFQENPLGIADAVKQSESFIGSDSFILLLGDNLISQSLAELKDSILVGHYDGALLLGKVENPQEYGIAEIEEQRIIGLEEKPLQPKSNLAIVGAYAFTAQIFKAVHAISPSRRGEYEITDAIQYLIQHGYSISYDIATHPHTDVGTPGRWLEANRWMLQTMPAEKTTTTYDSYVGSIIQSPVLIDPSSKLLNCVIGPYVVIGPRVTLENCKIEDSIILEGVNLRDCTLKGSIISIHHAVPPI</sequence>
<dbReference type="SUPFAM" id="SSF53448">
    <property type="entry name" value="Nucleotide-diphospho-sugar transferases"/>
    <property type="match status" value="1"/>
</dbReference>
<dbReference type="EMBL" id="MSZX01000005">
    <property type="protein sequence ID" value="OPA77402.1"/>
    <property type="molecule type" value="Genomic_DNA"/>
</dbReference>
<dbReference type="GO" id="GO:0008879">
    <property type="term" value="F:glucose-1-phosphate thymidylyltransferase activity"/>
    <property type="evidence" value="ECO:0007669"/>
    <property type="project" value="UniProtKB-EC"/>
</dbReference>
<dbReference type="InterPro" id="IPR005907">
    <property type="entry name" value="G1P_thy_trans_s"/>
</dbReference>
<dbReference type="PANTHER" id="PTHR43532:SF1">
    <property type="entry name" value="GLUCOSE-1-PHOSPHATE THYMIDYLYLTRANSFERASE 1"/>
    <property type="match status" value="1"/>
</dbReference>
<dbReference type="GO" id="GO:0046872">
    <property type="term" value="F:metal ion binding"/>
    <property type="evidence" value="ECO:0007669"/>
    <property type="project" value="UniProtKB-KW"/>
</dbReference>
<evidence type="ECO:0000256" key="4">
    <source>
        <dbReference type="ARBA" id="ARBA00017654"/>
    </source>
</evidence>
<evidence type="ECO:0000256" key="7">
    <source>
        <dbReference type="ARBA" id="ARBA00022723"/>
    </source>
</evidence>
<evidence type="ECO:0000259" key="12">
    <source>
        <dbReference type="Pfam" id="PF00483"/>
    </source>
</evidence>
<dbReference type="Gene3D" id="3.90.550.10">
    <property type="entry name" value="Spore Coat Polysaccharide Biosynthesis Protein SpsA, Chain A"/>
    <property type="match status" value="1"/>
</dbReference>
<protein>
    <recommendedName>
        <fullName evidence="4">Glucose-1-phosphate thymidylyltransferase</fullName>
        <ecNumber evidence="3">2.7.7.24</ecNumber>
    </recommendedName>
    <alternativeName>
        <fullName evidence="10">dTDP-glucose pyrophosphorylase</fullName>
    </alternativeName>
    <alternativeName>
        <fullName evidence="9">dTDP-glucose synthase</fullName>
    </alternativeName>
</protein>
<evidence type="ECO:0000256" key="9">
    <source>
        <dbReference type="ARBA" id="ARBA00032492"/>
    </source>
</evidence>
<feature type="domain" description="Nucleotidyl transferase" evidence="12">
    <location>
        <begin position="2"/>
        <end position="234"/>
    </location>
</feature>
<accession>A0A1T2XCA1</accession>
<keyword evidence="7" id="KW-0479">Metal-binding</keyword>
<dbReference type="Gene3D" id="2.160.10.10">
    <property type="entry name" value="Hexapeptide repeat proteins"/>
    <property type="match status" value="1"/>
</dbReference>
<comment type="similarity">
    <text evidence="2">Belongs to the glucose-1-phosphate thymidylyltransferase family.</text>
</comment>
<gene>
    <name evidence="13" type="ORF">BVG16_13150</name>
</gene>
<evidence type="ECO:0000256" key="8">
    <source>
        <dbReference type="ARBA" id="ARBA00022842"/>
    </source>
</evidence>